<accession>A0A4V4HFZ5</accession>
<feature type="transmembrane region" description="Helical" evidence="1">
    <location>
        <begin position="53"/>
        <end position="74"/>
    </location>
</feature>
<reference evidence="2 3" key="1">
    <citation type="journal article" date="2019" name="Nat. Ecol. Evol.">
        <title>Megaphylogeny resolves global patterns of mushroom evolution.</title>
        <authorList>
            <person name="Varga T."/>
            <person name="Krizsan K."/>
            <person name="Foldi C."/>
            <person name="Dima B."/>
            <person name="Sanchez-Garcia M."/>
            <person name="Sanchez-Ramirez S."/>
            <person name="Szollosi G.J."/>
            <person name="Szarkandi J.G."/>
            <person name="Papp V."/>
            <person name="Albert L."/>
            <person name="Andreopoulos W."/>
            <person name="Angelini C."/>
            <person name="Antonin V."/>
            <person name="Barry K.W."/>
            <person name="Bougher N.L."/>
            <person name="Buchanan P."/>
            <person name="Buyck B."/>
            <person name="Bense V."/>
            <person name="Catcheside P."/>
            <person name="Chovatia M."/>
            <person name="Cooper J."/>
            <person name="Damon W."/>
            <person name="Desjardin D."/>
            <person name="Finy P."/>
            <person name="Geml J."/>
            <person name="Haridas S."/>
            <person name="Hughes K."/>
            <person name="Justo A."/>
            <person name="Karasinski D."/>
            <person name="Kautmanova I."/>
            <person name="Kiss B."/>
            <person name="Kocsube S."/>
            <person name="Kotiranta H."/>
            <person name="LaButti K.M."/>
            <person name="Lechner B.E."/>
            <person name="Liimatainen K."/>
            <person name="Lipzen A."/>
            <person name="Lukacs Z."/>
            <person name="Mihaltcheva S."/>
            <person name="Morgado L.N."/>
            <person name="Niskanen T."/>
            <person name="Noordeloos M.E."/>
            <person name="Ohm R.A."/>
            <person name="Ortiz-Santana B."/>
            <person name="Ovrebo C."/>
            <person name="Racz N."/>
            <person name="Riley R."/>
            <person name="Savchenko A."/>
            <person name="Shiryaev A."/>
            <person name="Soop K."/>
            <person name="Spirin V."/>
            <person name="Szebenyi C."/>
            <person name="Tomsovsky M."/>
            <person name="Tulloss R.E."/>
            <person name="Uehling J."/>
            <person name="Grigoriev I.V."/>
            <person name="Vagvolgyi C."/>
            <person name="Papp T."/>
            <person name="Martin F.M."/>
            <person name="Miettinen O."/>
            <person name="Hibbett D.S."/>
            <person name="Nagy L.G."/>
        </authorList>
    </citation>
    <scope>NUCLEOTIDE SEQUENCE [LARGE SCALE GENOMIC DNA]</scope>
    <source>
        <strain evidence="2 3">CBS 962.96</strain>
    </source>
</reference>
<evidence type="ECO:0000256" key="1">
    <source>
        <dbReference type="SAM" id="Phobius"/>
    </source>
</evidence>
<dbReference type="AlphaFoldDB" id="A0A4V4HFZ5"/>
<name>A0A4V4HFZ5_DENBC</name>
<keyword evidence="3" id="KW-1185">Reference proteome</keyword>
<dbReference type="OrthoDB" id="5581181at2759"/>
<proteinExistence type="predicted"/>
<protein>
    <submittedName>
        <fullName evidence="2">Uncharacterized protein</fullName>
    </submittedName>
</protein>
<evidence type="ECO:0000313" key="2">
    <source>
        <dbReference type="EMBL" id="THU96915.1"/>
    </source>
</evidence>
<keyword evidence="1" id="KW-0472">Membrane</keyword>
<keyword evidence="1" id="KW-1133">Transmembrane helix</keyword>
<organism evidence="2 3">
    <name type="scientific">Dendrothele bispora (strain CBS 962.96)</name>
    <dbReference type="NCBI Taxonomy" id="1314807"/>
    <lineage>
        <taxon>Eukaryota</taxon>
        <taxon>Fungi</taxon>
        <taxon>Dikarya</taxon>
        <taxon>Basidiomycota</taxon>
        <taxon>Agaricomycotina</taxon>
        <taxon>Agaricomycetes</taxon>
        <taxon>Agaricomycetidae</taxon>
        <taxon>Agaricales</taxon>
        <taxon>Agaricales incertae sedis</taxon>
        <taxon>Dendrothele</taxon>
    </lineage>
</organism>
<dbReference type="Proteomes" id="UP000297245">
    <property type="component" value="Unassembled WGS sequence"/>
</dbReference>
<evidence type="ECO:0000313" key="3">
    <source>
        <dbReference type="Proteomes" id="UP000297245"/>
    </source>
</evidence>
<keyword evidence="1" id="KW-0812">Transmembrane</keyword>
<sequence length="206" mass="23845">MSGLSREGKPGVEVGVGNGMIWKEGKDESSWTNTLDFVRPINLKEGQSHKPEGMVYIFSVAFIFPITCHLDLAVARKDFEMVNRCRRLPVCLEIFLDELRQKFYLVREDVDSYLAQYEQFEDPIHIYNLIFRLKEWYDAWLPSEEYVSVHPVSSFVLPSETRSFFHSKQLYSILDPTFVKGFKDFIASTLPSSDPEVSDKAPDIEM</sequence>
<gene>
    <name evidence="2" type="ORF">K435DRAFT_858073</name>
</gene>
<dbReference type="EMBL" id="ML179166">
    <property type="protein sequence ID" value="THU96915.1"/>
    <property type="molecule type" value="Genomic_DNA"/>
</dbReference>